<dbReference type="Pfam" id="PF12974">
    <property type="entry name" value="Phosphonate-bd"/>
    <property type="match status" value="1"/>
</dbReference>
<dbReference type="AlphaFoldDB" id="A0A2N4TZ26"/>
<dbReference type="GO" id="GO:0043190">
    <property type="term" value="C:ATP-binding cassette (ABC) transporter complex"/>
    <property type="evidence" value="ECO:0007669"/>
    <property type="project" value="InterPro"/>
</dbReference>
<sequence>MSKIAFGLCAVFLFAATAGAAQEQVCSNPATLRLAIIPQMKDQTAVGRYDALIETLQDELDRNVVLVPAGSYGAVIEGLFDGSIDLAELGPGSYALARDRGANITAFASLHKQIDASGPSNYHSVLITRKDAGIQSLDVLRGSALSLVDPVSTSGGIVPRVAVRRMTGMHLETWFGRVSFAGSHDLAIDAVLNGRVAAAFVADTRVKEGVYNGRPAADALHIIWRSDPIPADPFVYQVGLCEPVRQAIHRVFFERQDDLQPLFAWRDRQGFVPVSDSDYQLLMAEKGVD</sequence>
<dbReference type="PANTHER" id="PTHR35841:SF1">
    <property type="entry name" value="PHOSPHONATES-BINDING PERIPLASMIC PROTEIN"/>
    <property type="match status" value="1"/>
</dbReference>
<evidence type="ECO:0000256" key="3">
    <source>
        <dbReference type="SAM" id="SignalP"/>
    </source>
</evidence>
<evidence type="ECO:0000313" key="5">
    <source>
        <dbReference type="Proteomes" id="UP000234190"/>
    </source>
</evidence>
<organism evidence="4 5">
    <name type="scientific">Pollutimonas subterranea</name>
    <dbReference type="NCBI Taxonomy" id="2045210"/>
    <lineage>
        <taxon>Bacteria</taxon>
        <taxon>Pseudomonadati</taxon>
        <taxon>Pseudomonadota</taxon>
        <taxon>Betaproteobacteria</taxon>
        <taxon>Burkholderiales</taxon>
        <taxon>Alcaligenaceae</taxon>
        <taxon>Pollutimonas</taxon>
    </lineage>
</organism>
<name>A0A2N4TZ26_9BURK</name>
<proteinExistence type="inferred from homology"/>
<dbReference type="Gene3D" id="3.40.190.10">
    <property type="entry name" value="Periplasmic binding protein-like II"/>
    <property type="match status" value="2"/>
</dbReference>
<dbReference type="GO" id="GO:0055085">
    <property type="term" value="P:transmembrane transport"/>
    <property type="evidence" value="ECO:0007669"/>
    <property type="project" value="InterPro"/>
</dbReference>
<dbReference type="Proteomes" id="UP000234190">
    <property type="component" value="Unassembled WGS sequence"/>
</dbReference>
<feature type="chain" id="PRO_5014794746" evidence="3">
    <location>
        <begin position="21"/>
        <end position="289"/>
    </location>
</feature>
<dbReference type="InterPro" id="IPR005770">
    <property type="entry name" value="PhnD"/>
</dbReference>
<dbReference type="EMBL" id="PDNW01000031">
    <property type="protein sequence ID" value="PLC48017.1"/>
    <property type="molecule type" value="Genomic_DNA"/>
</dbReference>
<comment type="caution">
    <text evidence="4">The sequence shown here is derived from an EMBL/GenBank/DDBJ whole genome shotgun (WGS) entry which is preliminary data.</text>
</comment>
<accession>A0A2N4TZ26</accession>
<protein>
    <submittedName>
        <fullName evidence="4">Phosphonate ABC transporter substrate-binding protein</fullName>
    </submittedName>
</protein>
<dbReference type="PANTHER" id="PTHR35841">
    <property type="entry name" value="PHOSPHONATES-BINDING PERIPLASMIC PROTEIN"/>
    <property type="match status" value="1"/>
</dbReference>
<keyword evidence="2 3" id="KW-0732">Signal</keyword>
<comment type="similarity">
    <text evidence="1">Belongs to the phosphate/phosphite/phosphonate binding protein family.</text>
</comment>
<keyword evidence="5" id="KW-1185">Reference proteome</keyword>
<evidence type="ECO:0000313" key="4">
    <source>
        <dbReference type="EMBL" id="PLC48017.1"/>
    </source>
</evidence>
<gene>
    <name evidence="4" type="ORF">CR159_20400</name>
</gene>
<dbReference type="NCBIfam" id="TIGR01098">
    <property type="entry name" value="3A0109s03R"/>
    <property type="match status" value="1"/>
</dbReference>
<reference evidence="4 5" key="1">
    <citation type="submission" date="2017-10" db="EMBL/GenBank/DDBJ databases">
        <title>Two draft genome sequences of Pusillimonas sp. strains isolated from a nitrate- and radionuclide-contaminated groundwater in Russia.</title>
        <authorList>
            <person name="Grouzdev D.S."/>
            <person name="Tourova T.P."/>
            <person name="Goeva M.A."/>
            <person name="Babich T.L."/>
            <person name="Sokolova D.S."/>
            <person name="Abdullin R."/>
            <person name="Poltaraus A.B."/>
            <person name="Toshchakov S.V."/>
            <person name="Nazina T.N."/>
        </authorList>
    </citation>
    <scope>NUCLEOTIDE SEQUENCE [LARGE SCALE GENOMIC DNA]</scope>
    <source>
        <strain evidence="4 5">JR1/69-3-13</strain>
    </source>
</reference>
<dbReference type="SUPFAM" id="SSF53850">
    <property type="entry name" value="Periplasmic binding protein-like II"/>
    <property type="match status" value="1"/>
</dbReference>
<evidence type="ECO:0000256" key="2">
    <source>
        <dbReference type="ARBA" id="ARBA00022729"/>
    </source>
</evidence>
<dbReference type="OrthoDB" id="5318791at2"/>
<evidence type="ECO:0000256" key="1">
    <source>
        <dbReference type="ARBA" id="ARBA00007162"/>
    </source>
</evidence>
<dbReference type="RefSeq" id="WP_102075788.1">
    <property type="nucleotide sequence ID" value="NZ_PDNW01000031.1"/>
</dbReference>
<dbReference type="CDD" id="cd01071">
    <property type="entry name" value="PBP2_PhnD_like"/>
    <property type="match status" value="1"/>
</dbReference>
<feature type="signal peptide" evidence="3">
    <location>
        <begin position="1"/>
        <end position="20"/>
    </location>
</feature>